<protein>
    <recommendedName>
        <fullName evidence="3">Sec translocon accessory complex subunit YajC</fullName>
    </recommendedName>
</protein>
<dbReference type="Pfam" id="PF02699">
    <property type="entry name" value="YajC"/>
    <property type="match status" value="1"/>
</dbReference>
<comment type="subcellular location">
    <subcellularLocation>
        <location evidence="1">Cell membrane</location>
        <topology evidence="1">Single-pass membrane protein</topology>
    </subcellularLocation>
</comment>
<dbReference type="NCBIfam" id="TIGR00739">
    <property type="entry name" value="yajC"/>
    <property type="match status" value="1"/>
</dbReference>
<keyword evidence="8 11" id="KW-1133">Transmembrane helix</keyword>
<evidence type="ECO:0000256" key="5">
    <source>
        <dbReference type="ARBA" id="ARBA00022475"/>
    </source>
</evidence>
<dbReference type="OrthoDB" id="9800132at2"/>
<keyword evidence="5" id="KW-1003">Cell membrane</keyword>
<organism evidence="12 13">
    <name type="scientific">Neolewinella agarilytica</name>
    <dbReference type="NCBI Taxonomy" id="478744"/>
    <lineage>
        <taxon>Bacteria</taxon>
        <taxon>Pseudomonadati</taxon>
        <taxon>Bacteroidota</taxon>
        <taxon>Saprospiria</taxon>
        <taxon>Saprospirales</taxon>
        <taxon>Lewinellaceae</taxon>
        <taxon>Neolewinella</taxon>
    </lineage>
</organism>
<dbReference type="GO" id="GO:0015031">
    <property type="term" value="P:protein transport"/>
    <property type="evidence" value="ECO:0007669"/>
    <property type="project" value="UniProtKB-KW"/>
</dbReference>
<comment type="similarity">
    <text evidence="2">Belongs to the YajC family.</text>
</comment>
<keyword evidence="4" id="KW-0813">Transport</keyword>
<evidence type="ECO:0000256" key="11">
    <source>
        <dbReference type="SAM" id="Phobius"/>
    </source>
</evidence>
<evidence type="ECO:0000256" key="8">
    <source>
        <dbReference type="ARBA" id="ARBA00022989"/>
    </source>
</evidence>
<keyword evidence="9" id="KW-0811">Translocation</keyword>
<name>A0A1H8ZGV3_9BACT</name>
<dbReference type="RefSeq" id="WP_090165039.1">
    <property type="nucleotide sequence ID" value="NZ_FOFB01000001.1"/>
</dbReference>
<dbReference type="InterPro" id="IPR003849">
    <property type="entry name" value="Preprotein_translocase_YajC"/>
</dbReference>
<evidence type="ECO:0000313" key="12">
    <source>
        <dbReference type="EMBL" id="SEP63581.1"/>
    </source>
</evidence>
<dbReference type="SMART" id="SM01323">
    <property type="entry name" value="YajC"/>
    <property type="match status" value="1"/>
</dbReference>
<keyword evidence="10 11" id="KW-0472">Membrane</keyword>
<proteinExistence type="inferred from homology"/>
<evidence type="ECO:0000256" key="9">
    <source>
        <dbReference type="ARBA" id="ARBA00023010"/>
    </source>
</evidence>
<dbReference type="Proteomes" id="UP000199021">
    <property type="component" value="Unassembled WGS sequence"/>
</dbReference>
<evidence type="ECO:0000256" key="7">
    <source>
        <dbReference type="ARBA" id="ARBA00022927"/>
    </source>
</evidence>
<evidence type="ECO:0000256" key="6">
    <source>
        <dbReference type="ARBA" id="ARBA00022692"/>
    </source>
</evidence>
<dbReference type="AlphaFoldDB" id="A0A1H8ZGV3"/>
<dbReference type="InParanoid" id="A0A1H8ZGV3"/>
<evidence type="ECO:0000256" key="2">
    <source>
        <dbReference type="ARBA" id="ARBA00006742"/>
    </source>
</evidence>
<evidence type="ECO:0000256" key="4">
    <source>
        <dbReference type="ARBA" id="ARBA00022448"/>
    </source>
</evidence>
<dbReference type="STRING" id="478744.SAMN05444359_101318"/>
<keyword evidence="7" id="KW-0653">Protein transport</keyword>
<dbReference type="EMBL" id="FOFB01000001">
    <property type="protein sequence ID" value="SEP63581.1"/>
    <property type="molecule type" value="Genomic_DNA"/>
</dbReference>
<dbReference type="PRINTS" id="PR01853">
    <property type="entry name" value="YAJCTRNLCASE"/>
</dbReference>
<dbReference type="PANTHER" id="PTHR33909:SF1">
    <property type="entry name" value="SEC TRANSLOCON ACCESSORY COMPLEX SUBUNIT YAJC"/>
    <property type="match status" value="1"/>
</dbReference>
<accession>A0A1H8ZGV3</accession>
<evidence type="ECO:0000313" key="13">
    <source>
        <dbReference type="Proteomes" id="UP000199021"/>
    </source>
</evidence>
<dbReference type="PANTHER" id="PTHR33909">
    <property type="entry name" value="SEC TRANSLOCON ACCESSORY COMPLEX SUBUNIT YAJC"/>
    <property type="match status" value="1"/>
</dbReference>
<gene>
    <name evidence="12" type="ORF">SAMN05444359_101318</name>
</gene>
<evidence type="ECO:0000256" key="3">
    <source>
        <dbReference type="ARBA" id="ARBA00014962"/>
    </source>
</evidence>
<evidence type="ECO:0000256" key="1">
    <source>
        <dbReference type="ARBA" id="ARBA00004162"/>
    </source>
</evidence>
<keyword evidence="13" id="KW-1185">Reference proteome</keyword>
<feature type="transmembrane region" description="Helical" evidence="11">
    <location>
        <begin position="12"/>
        <end position="34"/>
    </location>
</feature>
<dbReference type="GO" id="GO:0005886">
    <property type="term" value="C:plasma membrane"/>
    <property type="evidence" value="ECO:0007669"/>
    <property type="project" value="UniProtKB-SubCell"/>
</dbReference>
<sequence length="105" mass="11495">MPSILLQAAGGGSLFTNGFFMIAMLVVLIFFMIIPQRKKAKEQASFMDSLEKGKEIVTASGILGRIDKIEDKIVTINVGNKTYIRVTKNAISKELTDAIYPPATD</sequence>
<reference evidence="13" key="1">
    <citation type="submission" date="2016-10" db="EMBL/GenBank/DDBJ databases">
        <authorList>
            <person name="Varghese N."/>
            <person name="Submissions S."/>
        </authorList>
    </citation>
    <scope>NUCLEOTIDE SEQUENCE [LARGE SCALE GENOMIC DNA]</scope>
    <source>
        <strain evidence="13">DSM 24740</strain>
    </source>
</reference>
<keyword evidence="6 11" id="KW-0812">Transmembrane</keyword>
<evidence type="ECO:0000256" key="10">
    <source>
        <dbReference type="ARBA" id="ARBA00023136"/>
    </source>
</evidence>